<proteinExistence type="predicted"/>
<protein>
    <submittedName>
        <fullName evidence="1">Gp113</fullName>
    </submittedName>
</protein>
<sequence>MEKIYEALKGVVASVKLINPNLSDELELEYNEIQVRFANSTNMFYFIEFEDGKLKVYDYVFLDGQKRIYNNVDSFISHIEFNFSQLVSIIEKISK</sequence>
<accession>G3MBH5</accession>
<dbReference type="RefSeq" id="YP_009015416.1">
    <property type="nucleotide sequence ID" value="NC_023719.1"/>
</dbReference>
<dbReference type="KEGG" id="vg:18563331"/>
<name>G3MBH5_9CAUD</name>
<dbReference type="GeneID" id="18563331"/>
<reference evidence="1 2" key="1">
    <citation type="submission" date="2011-09" db="EMBL/GenBank/DDBJ databases">
        <authorList>
            <person name="Pope W.H."/>
            <person name="Pedulla M.L."/>
            <person name="Ford M.E."/>
            <person name="Peebles C.L."/>
            <person name="Hatfull G.H."/>
            <person name="Hendrix R.W."/>
        </authorList>
    </citation>
    <scope>NUCLEOTIDE SEQUENCE [LARGE SCALE GENOMIC DNA]</scope>
    <source>
        <strain evidence="1">G</strain>
    </source>
</reference>
<evidence type="ECO:0000313" key="2">
    <source>
        <dbReference type="Proteomes" id="UP000009273"/>
    </source>
</evidence>
<dbReference type="Proteomes" id="UP000009273">
    <property type="component" value="Segment"/>
</dbReference>
<dbReference type="EMBL" id="JN638751">
    <property type="protein sequence ID" value="AEO93375.1"/>
    <property type="molecule type" value="Genomic_DNA"/>
</dbReference>
<keyword evidence="2" id="KW-1185">Reference proteome</keyword>
<organism evidence="1 2">
    <name type="scientific">Bacillus phage G</name>
    <dbReference type="NCBI Taxonomy" id="2884420"/>
    <lineage>
        <taxon>Viruses</taxon>
        <taxon>Duplodnaviria</taxon>
        <taxon>Heunggongvirae</taxon>
        <taxon>Uroviricota</taxon>
        <taxon>Caudoviricetes</taxon>
        <taxon>Donellivirus</taxon>
        <taxon>Donellivirus gee</taxon>
    </lineage>
</organism>
<gene>
    <name evidence="1" type="primary">113</name>
    <name evidence="1" type="ORF">G_113</name>
</gene>
<evidence type="ECO:0000313" key="1">
    <source>
        <dbReference type="EMBL" id="AEO93375.1"/>
    </source>
</evidence>